<evidence type="ECO:0000259" key="3">
    <source>
        <dbReference type="Pfam" id="PF02582"/>
    </source>
</evidence>
<feature type="compositionally biased region" description="Polar residues" evidence="2">
    <location>
        <begin position="50"/>
        <end position="60"/>
    </location>
</feature>
<feature type="domain" description="DUF155" evidence="3">
    <location>
        <begin position="120"/>
        <end position="301"/>
    </location>
</feature>
<organism evidence="4 5">
    <name type="scientific">Panagrellus redivivus</name>
    <name type="common">Microworm</name>
    <dbReference type="NCBI Taxonomy" id="6233"/>
    <lineage>
        <taxon>Eukaryota</taxon>
        <taxon>Metazoa</taxon>
        <taxon>Ecdysozoa</taxon>
        <taxon>Nematoda</taxon>
        <taxon>Chromadorea</taxon>
        <taxon>Rhabditida</taxon>
        <taxon>Tylenchina</taxon>
        <taxon>Panagrolaimomorpha</taxon>
        <taxon>Panagrolaimoidea</taxon>
        <taxon>Panagrolaimidae</taxon>
        <taxon>Panagrellus</taxon>
    </lineage>
</organism>
<reference evidence="4" key="1">
    <citation type="journal article" date="2013" name="Genetics">
        <title>The draft genome and transcriptome of Panagrellus redivivus are shaped by the harsh demands of a free-living lifestyle.</title>
        <authorList>
            <person name="Srinivasan J."/>
            <person name="Dillman A.R."/>
            <person name="Macchietto M.G."/>
            <person name="Heikkinen L."/>
            <person name="Lakso M."/>
            <person name="Fracchia K.M."/>
            <person name="Antoshechkin I."/>
            <person name="Mortazavi A."/>
            <person name="Wong G."/>
            <person name="Sternberg P.W."/>
        </authorList>
    </citation>
    <scope>NUCLEOTIDE SEQUENCE [LARGE SCALE GENOMIC DNA]</scope>
    <source>
        <strain evidence="4">MT8872</strain>
    </source>
</reference>
<reference evidence="5" key="2">
    <citation type="submission" date="2020-10" db="UniProtKB">
        <authorList>
            <consortium name="WormBaseParasite"/>
        </authorList>
    </citation>
    <scope>IDENTIFICATION</scope>
</reference>
<protein>
    <submittedName>
        <fullName evidence="5">DUF155 domain-containing protein</fullName>
    </submittedName>
</protein>
<dbReference type="GO" id="GO:0070131">
    <property type="term" value="P:positive regulation of mitochondrial translation"/>
    <property type="evidence" value="ECO:0007669"/>
    <property type="project" value="TreeGrafter"/>
</dbReference>
<evidence type="ECO:0000256" key="1">
    <source>
        <dbReference type="ARBA" id="ARBA00008306"/>
    </source>
</evidence>
<dbReference type="InterPro" id="IPR051624">
    <property type="entry name" value="RMD1/Sad1-interacting"/>
</dbReference>
<accession>A0A7E4UYK7</accession>
<dbReference type="AlphaFoldDB" id="A0A7E4UYK7"/>
<dbReference type="GO" id="GO:0005739">
    <property type="term" value="C:mitochondrion"/>
    <property type="evidence" value="ECO:0007669"/>
    <property type="project" value="UniProtKB-ARBA"/>
</dbReference>
<dbReference type="WBParaSite" id="Pan_g14376.t1">
    <property type="protein sequence ID" value="Pan_g14376.t1"/>
    <property type="gene ID" value="Pan_g14376"/>
</dbReference>
<dbReference type="Proteomes" id="UP000492821">
    <property type="component" value="Unassembled WGS sequence"/>
</dbReference>
<proteinExistence type="inferred from homology"/>
<sequence>MSFFRLGTLSKLRKLTRFALPTANHARTAVSIAPIQIRPPPRRRRRMPSLMSQHGASAKSSTNFPKVRAIVIGENINLHKIAESTWGLRYDVRYVDDGCEAAIHVRPKPTYRINDDLREIFIFNEGVVVLWNMSEVEENQVREFLTEQAEDPVDDLVQTQESETMEFTFTREKTTTNERDILALNVDQFPEKESAGGAILERFAFSHAMAASVKLGYWEHCLNQRVEPLSSITKELANGRISWSQKTALRKCGEFALLRHSMNLDCQLLSDDIYWEQPQLEGHYRRLAQYFSVPLRQRLLNEKIDYCQGLVSSIDNTLSHRHSNALEWLIIALIVVEVVFDISHFLDKNPHPVYIVSDKPATDEQQK</sequence>
<dbReference type="PANTHER" id="PTHR16255:SF1">
    <property type="entry name" value="REQUIRED FOR MEIOTIC NUCLEAR DIVISION PROTEIN 1 HOMOLOG"/>
    <property type="match status" value="1"/>
</dbReference>
<comment type="similarity">
    <text evidence="1">Belongs to the RMD1/sif2 family.</text>
</comment>
<evidence type="ECO:0000313" key="4">
    <source>
        <dbReference type="Proteomes" id="UP000492821"/>
    </source>
</evidence>
<name>A0A7E4UYK7_PANRE</name>
<keyword evidence="4" id="KW-1185">Reference proteome</keyword>
<evidence type="ECO:0000256" key="2">
    <source>
        <dbReference type="SAM" id="MobiDB-lite"/>
    </source>
</evidence>
<dbReference type="Pfam" id="PF02582">
    <property type="entry name" value="DUF155"/>
    <property type="match status" value="1"/>
</dbReference>
<feature type="region of interest" description="Disordered" evidence="2">
    <location>
        <begin position="40"/>
        <end position="60"/>
    </location>
</feature>
<dbReference type="InterPro" id="IPR003734">
    <property type="entry name" value="DUF155"/>
</dbReference>
<evidence type="ECO:0000313" key="5">
    <source>
        <dbReference type="WBParaSite" id="Pan_g14376.t1"/>
    </source>
</evidence>
<dbReference type="PANTHER" id="PTHR16255">
    <property type="entry name" value="REQUIRED FOR MEIOTIC NUCLEAR DIVISION PROTEIN 1 HOMOLOG"/>
    <property type="match status" value="1"/>
</dbReference>